<proteinExistence type="inferred from homology"/>
<evidence type="ECO:0000256" key="3">
    <source>
        <dbReference type="ARBA" id="ARBA00022475"/>
    </source>
</evidence>
<feature type="region of interest" description="Disordered" evidence="16">
    <location>
        <begin position="1"/>
        <end position="205"/>
    </location>
</feature>
<feature type="compositionally biased region" description="Acidic residues" evidence="16">
    <location>
        <begin position="53"/>
        <end position="65"/>
    </location>
</feature>
<name>A0ABP0B5Y9_9PEZI</name>
<feature type="compositionally biased region" description="Basic and acidic residues" evidence="16">
    <location>
        <begin position="115"/>
        <end position="127"/>
    </location>
</feature>
<evidence type="ECO:0000256" key="12">
    <source>
        <dbReference type="ARBA" id="ARBA00036824"/>
    </source>
</evidence>
<evidence type="ECO:0000256" key="14">
    <source>
        <dbReference type="ARBA" id="ARBA00038929"/>
    </source>
</evidence>
<keyword evidence="5" id="KW-0378">Hydrolase</keyword>
<comment type="similarity">
    <text evidence="2">Belongs to the glycosyl hydrolase 5 (cellulase A) family.</text>
</comment>
<accession>A0ABP0B5Y9</accession>
<dbReference type="PANTHER" id="PTHR31297:SF34">
    <property type="entry name" value="GLUCAN 1,3-BETA-GLUCOSIDASE 2"/>
    <property type="match status" value="1"/>
</dbReference>
<feature type="compositionally biased region" description="Basic and acidic residues" evidence="16">
    <location>
        <begin position="135"/>
        <end position="205"/>
    </location>
</feature>
<dbReference type="PANTHER" id="PTHR31297">
    <property type="entry name" value="GLUCAN ENDO-1,6-BETA-GLUCOSIDASE B"/>
    <property type="match status" value="1"/>
</dbReference>
<keyword evidence="8 17" id="KW-0472">Membrane</keyword>
<keyword evidence="10" id="KW-0326">Glycosidase</keyword>
<dbReference type="InterPro" id="IPR001547">
    <property type="entry name" value="Glyco_hydro_5"/>
</dbReference>
<evidence type="ECO:0000256" key="17">
    <source>
        <dbReference type="SAM" id="Phobius"/>
    </source>
</evidence>
<protein>
    <recommendedName>
        <fullName evidence="14">glucan 1,3-beta-glucosidase</fullName>
        <ecNumber evidence="14">3.2.1.58</ecNumber>
    </recommendedName>
    <alternativeName>
        <fullName evidence="15">Exo-1,3-beta-glucanase D</fullName>
    </alternativeName>
</protein>
<dbReference type="EMBL" id="CAWUHC010000013">
    <property type="protein sequence ID" value="CAK7214984.1"/>
    <property type="molecule type" value="Genomic_DNA"/>
</dbReference>
<comment type="subcellular location">
    <subcellularLocation>
        <location evidence="1">Cell membrane</location>
        <topology evidence="1">Single-pass type II membrane protein</topology>
    </subcellularLocation>
</comment>
<comment type="function">
    <text evidence="13">Glucosidase involved in the degradation of cellulosic biomass. Active on lichenan.</text>
</comment>
<feature type="domain" description="Glycoside hydrolase family 5" evidence="18">
    <location>
        <begin position="516"/>
        <end position="754"/>
    </location>
</feature>
<evidence type="ECO:0000259" key="18">
    <source>
        <dbReference type="Pfam" id="PF00150"/>
    </source>
</evidence>
<keyword evidence="6" id="KW-0735">Signal-anchor</keyword>
<feature type="compositionally biased region" description="Basic and acidic residues" evidence="16">
    <location>
        <begin position="66"/>
        <end position="92"/>
    </location>
</feature>
<dbReference type="InterPro" id="IPR017853">
    <property type="entry name" value="GH"/>
</dbReference>
<evidence type="ECO:0000256" key="11">
    <source>
        <dbReference type="ARBA" id="ARBA00023316"/>
    </source>
</evidence>
<keyword evidence="20" id="KW-1185">Reference proteome</keyword>
<feature type="transmembrane region" description="Helical" evidence="17">
    <location>
        <begin position="347"/>
        <end position="369"/>
    </location>
</feature>
<dbReference type="Proteomes" id="UP001642406">
    <property type="component" value="Unassembled WGS sequence"/>
</dbReference>
<evidence type="ECO:0000256" key="8">
    <source>
        <dbReference type="ARBA" id="ARBA00023136"/>
    </source>
</evidence>
<organism evidence="19 20">
    <name type="scientific">Sporothrix bragantina</name>
    <dbReference type="NCBI Taxonomy" id="671064"/>
    <lineage>
        <taxon>Eukaryota</taxon>
        <taxon>Fungi</taxon>
        <taxon>Dikarya</taxon>
        <taxon>Ascomycota</taxon>
        <taxon>Pezizomycotina</taxon>
        <taxon>Sordariomycetes</taxon>
        <taxon>Sordariomycetidae</taxon>
        <taxon>Ophiostomatales</taxon>
        <taxon>Ophiostomataceae</taxon>
        <taxon>Sporothrix</taxon>
    </lineage>
</organism>
<evidence type="ECO:0000256" key="15">
    <source>
        <dbReference type="ARBA" id="ARBA00041260"/>
    </source>
</evidence>
<evidence type="ECO:0000256" key="2">
    <source>
        <dbReference type="ARBA" id="ARBA00005641"/>
    </source>
</evidence>
<evidence type="ECO:0000313" key="20">
    <source>
        <dbReference type="Proteomes" id="UP001642406"/>
    </source>
</evidence>
<evidence type="ECO:0000256" key="4">
    <source>
        <dbReference type="ARBA" id="ARBA00022692"/>
    </source>
</evidence>
<evidence type="ECO:0000256" key="6">
    <source>
        <dbReference type="ARBA" id="ARBA00022968"/>
    </source>
</evidence>
<keyword evidence="4 17" id="KW-0812">Transmembrane</keyword>
<reference evidence="19 20" key="1">
    <citation type="submission" date="2024-01" db="EMBL/GenBank/DDBJ databases">
        <authorList>
            <person name="Allen C."/>
            <person name="Tagirdzhanova G."/>
        </authorList>
    </citation>
    <scope>NUCLEOTIDE SEQUENCE [LARGE SCALE GENOMIC DNA]</scope>
</reference>
<feature type="compositionally biased region" description="Low complexity" evidence="16">
    <location>
        <begin position="10"/>
        <end position="25"/>
    </location>
</feature>
<keyword evidence="11" id="KW-0961">Cell wall biogenesis/degradation</keyword>
<dbReference type="Gene3D" id="3.20.20.80">
    <property type="entry name" value="Glycosidases"/>
    <property type="match status" value="1"/>
</dbReference>
<keyword evidence="7 17" id="KW-1133">Transmembrane helix</keyword>
<keyword evidence="9" id="KW-0325">Glycoprotein</keyword>
<evidence type="ECO:0000256" key="13">
    <source>
        <dbReference type="ARBA" id="ARBA00037126"/>
    </source>
</evidence>
<evidence type="ECO:0000256" key="10">
    <source>
        <dbReference type="ARBA" id="ARBA00023295"/>
    </source>
</evidence>
<evidence type="ECO:0000256" key="7">
    <source>
        <dbReference type="ARBA" id="ARBA00022989"/>
    </source>
</evidence>
<dbReference type="InterPro" id="IPR050386">
    <property type="entry name" value="Glycosyl_hydrolase_5"/>
</dbReference>
<dbReference type="EC" id="3.2.1.58" evidence="14"/>
<dbReference type="SUPFAM" id="SSF51445">
    <property type="entry name" value="(Trans)glycosidases"/>
    <property type="match status" value="1"/>
</dbReference>
<evidence type="ECO:0000256" key="9">
    <source>
        <dbReference type="ARBA" id="ARBA00023180"/>
    </source>
</evidence>
<evidence type="ECO:0000313" key="19">
    <source>
        <dbReference type="EMBL" id="CAK7214984.1"/>
    </source>
</evidence>
<sequence length="880" mass="96708">MTRAGIATLAPDAITDPKAAAATAPENEKSLAAAGAAQARMRFMCGHKTIGGENDETEEKEENETNDEKNADASDLTEKSGEKQDEKRRSAGNDESGASDETGSKQKSARHGDKKKSYENGGNEKKLWAVVTAADEDRRRRHRDDDRERERERERRRESRGGRGSGRDYTDDERRERERHTSYDRYDQYDRHDKHGRRQSTDQRAKHYFIDHEDDSEDNDGYARVVAGGAADRRHRAQRDRRIPSGAVLEEGLSRGMRRTSAGRTAAAAAATGAGVGAAAAVAGGGGGGGGIFGRWRGHLRGGFGGLSSRGSNNSSVTRDSIERSKEEQLYYAKQKQSPPWTRKKKLVIFGGIGGALLIILIAVVAVVVSKKHSGSSGSSSSDSSASDCSGLACISPTSIPADAPSYLNPYVWVSVTDFNLTYTNETVGGLPVMGLNTSYDDSKAANSKTKPLNEAWGSYTTTPARGVNLGGWLSIEPFITPSLFNYNSKLGIIDEYTMCSYLGSAKCASTLENHYATFVTETTFEEIAAAGLDHVRIPFSYWAVEVYEGDPYLFRTSWRYLLRGIEWARKHGLRVNLDLHGLPGSQNGWNHSGRQGVIGWMNGTDGDLNVARSLDVHDKLSQFFAQPRYKNIISHYGLANEPRMTFLPISTVMNWTQTAAAIVRKNGVNNDTLIVFGDGFYGLDKWQGQPNNYNLVLDVHQYEIFNNAQLVYTHAEKIEYACSGWTEQTEQSMDTSTGYGPTIVAEWSQADTDCATYLGNVGNGNRWTGTYDVGNASLNALTPMCPLQNQTCSCTNANADPSTYSDVYKTFLLTFAEAQMDSFEKGMGWWYWTWDTESATQWSYKQGMAAGILPTDASTRSFSCSSGSVPSFDGLPEYY</sequence>
<dbReference type="Pfam" id="PF00150">
    <property type="entry name" value="Cellulase"/>
    <property type="match status" value="1"/>
</dbReference>
<comment type="catalytic activity">
    <reaction evidence="12">
        <text>Successive hydrolysis of beta-D-glucose units from the non-reducing ends of (1-&gt;3)-beta-D-glucans, releasing alpha-glucose.</text>
        <dbReference type="EC" id="3.2.1.58"/>
    </reaction>
</comment>
<evidence type="ECO:0000256" key="16">
    <source>
        <dbReference type="SAM" id="MobiDB-lite"/>
    </source>
</evidence>
<gene>
    <name evidence="19" type="ORF">SBRCBS47491_002335</name>
</gene>
<keyword evidence="3" id="KW-1003">Cell membrane</keyword>
<comment type="caution">
    <text evidence="19">The sequence shown here is derived from an EMBL/GenBank/DDBJ whole genome shotgun (WGS) entry which is preliminary data.</text>
</comment>
<evidence type="ECO:0000256" key="5">
    <source>
        <dbReference type="ARBA" id="ARBA00022801"/>
    </source>
</evidence>
<evidence type="ECO:0000256" key="1">
    <source>
        <dbReference type="ARBA" id="ARBA00004401"/>
    </source>
</evidence>